<keyword evidence="1" id="KW-0472">Membrane</keyword>
<dbReference type="RefSeq" id="WP_338666946.1">
    <property type="nucleotide sequence ID" value="NZ_CP146609.1"/>
</dbReference>
<sequence>MEPYIAATNGVVIFFLLFMLLILLFCLIFAPLFIWKWTKATKAEVTRLNANIIVLVTMLKRWEDRYLLVDGEPSPDRKEERVFK</sequence>
<keyword evidence="1" id="KW-1133">Transmembrane helix</keyword>
<accession>A0ABZ2IVF2</accession>
<name>A0ABZ2IVF2_9BACT</name>
<keyword evidence="3" id="KW-1185">Reference proteome</keyword>
<gene>
    <name evidence="2" type="ORF">V8V93_12620</name>
</gene>
<keyword evidence="1" id="KW-0812">Transmembrane</keyword>
<dbReference type="Proteomes" id="UP001385389">
    <property type="component" value="Chromosome"/>
</dbReference>
<reference evidence="2 3" key="1">
    <citation type="submission" date="2024-03" db="EMBL/GenBank/DDBJ databases">
        <title>Phenotype and Genome Characterization of a Sulfate-Reducing Bacterium Pseudodesulfovibrio sp. strain 5S69, isolated from Petroleum Reservoir in Tatarstan (Russia).</title>
        <authorList>
            <person name="Bidzhieva S.K."/>
            <person name="Kadnikov V."/>
            <person name="Tourova T.P."/>
            <person name="Samigullina S.R."/>
            <person name="Sokolova D.S."/>
            <person name="Poltaraus A.B."/>
            <person name="Avtukh A.N."/>
            <person name="Tereshina V.M."/>
            <person name="Mardanov A.V."/>
            <person name="Nazina T.N."/>
        </authorList>
    </citation>
    <scope>NUCLEOTIDE SEQUENCE [LARGE SCALE GENOMIC DNA]</scope>
    <source>
        <strain evidence="2 3">5S69</strain>
    </source>
</reference>
<organism evidence="2 3">
    <name type="scientific">Pseudodesulfovibrio methanolicus</name>
    <dbReference type="NCBI Taxonomy" id="3126690"/>
    <lineage>
        <taxon>Bacteria</taxon>
        <taxon>Pseudomonadati</taxon>
        <taxon>Thermodesulfobacteriota</taxon>
        <taxon>Desulfovibrionia</taxon>
        <taxon>Desulfovibrionales</taxon>
        <taxon>Desulfovibrionaceae</taxon>
    </lineage>
</organism>
<proteinExistence type="predicted"/>
<feature type="transmembrane region" description="Helical" evidence="1">
    <location>
        <begin position="12"/>
        <end position="35"/>
    </location>
</feature>
<dbReference type="EMBL" id="CP146609">
    <property type="protein sequence ID" value="WWX21287.1"/>
    <property type="molecule type" value="Genomic_DNA"/>
</dbReference>
<evidence type="ECO:0000313" key="3">
    <source>
        <dbReference type="Proteomes" id="UP001385389"/>
    </source>
</evidence>
<evidence type="ECO:0000313" key="2">
    <source>
        <dbReference type="EMBL" id="WWX21287.1"/>
    </source>
</evidence>
<evidence type="ECO:0000256" key="1">
    <source>
        <dbReference type="SAM" id="Phobius"/>
    </source>
</evidence>
<protein>
    <submittedName>
        <fullName evidence="2">Uncharacterized protein</fullName>
    </submittedName>
</protein>